<evidence type="ECO:0000313" key="2">
    <source>
        <dbReference type="EMBL" id="GAA4096029.1"/>
    </source>
</evidence>
<feature type="domain" description="Aminoglycoside phosphotransferase" evidence="1">
    <location>
        <begin position="22"/>
        <end position="242"/>
    </location>
</feature>
<organism evidence="2 3">
    <name type="scientific">Actinomadura miaoliensis</name>
    <dbReference type="NCBI Taxonomy" id="430685"/>
    <lineage>
        <taxon>Bacteria</taxon>
        <taxon>Bacillati</taxon>
        <taxon>Actinomycetota</taxon>
        <taxon>Actinomycetes</taxon>
        <taxon>Streptosporangiales</taxon>
        <taxon>Thermomonosporaceae</taxon>
        <taxon>Actinomadura</taxon>
    </lineage>
</organism>
<keyword evidence="3" id="KW-1185">Reference proteome</keyword>
<dbReference type="PANTHER" id="PTHR21310">
    <property type="entry name" value="AMINOGLYCOSIDE PHOSPHOTRANSFERASE-RELATED-RELATED"/>
    <property type="match status" value="1"/>
</dbReference>
<dbReference type="Gene3D" id="3.90.1200.10">
    <property type="match status" value="1"/>
</dbReference>
<dbReference type="InterPro" id="IPR002575">
    <property type="entry name" value="Aminoglycoside_PTrfase"/>
</dbReference>
<name>A0ABP7WUT9_9ACTN</name>
<comment type="caution">
    <text evidence="2">The sequence shown here is derived from an EMBL/GenBank/DDBJ whole genome shotgun (WGS) entry which is preliminary data.</text>
</comment>
<dbReference type="SUPFAM" id="SSF56112">
    <property type="entry name" value="Protein kinase-like (PK-like)"/>
    <property type="match status" value="1"/>
</dbReference>
<protein>
    <recommendedName>
        <fullName evidence="1">Aminoglycoside phosphotransferase domain-containing protein</fullName>
    </recommendedName>
</protein>
<dbReference type="Pfam" id="PF01636">
    <property type="entry name" value="APH"/>
    <property type="match status" value="1"/>
</dbReference>
<dbReference type="Proteomes" id="UP001500683">
    <property type="component" value="Unassembled WGS sequence"/>
</dbReference>
<evidence type="ECO:0000313" key="3">
    <source>
        <dbReference type="Proteomes" id="UP001500683"/>
    </source>
</evidence>
<sequence>MGGVDVRDVLGEHLPGYPVESVAALGEGEDNVAYEVNGELIVRFAKDDDPESRAGKARREAALLGFVAGISPLPVPEPKFVAAELGCLAYAKLPGVPLINVERPRAAVAEVLGEFLRALHDVPVSRVSEFAEVDDEPTDIWLQEAAETYAELAEEVPEKHRPGVERFLAAPPPEGSTDLVFSHNDLGIEHVLADGARVTGVIDWSDAAITDPAVDFGKLYRDLGPEALDAALRGYGSGEPAERAVFYARCGVLEDMAFGIETGDEKYLRKSLHALEWLFPSHVERGAAGLPQGGAGGLA</sequence>
<proteinExistence type="predicted"/>
<accession>A0ABP7WUT9</accession>
<gene>
    <name evidence="2" type="ORF">GCM10022214_69310</name>
</gene>
<evidence type="ECO:0000259" key="1">
    <source>
        <dbReference type="Pfam" id="PF01636"/>
    </source>
</evidence>
<reference evidence="3" key="1">
    <citation type="journal article" date="2019" name="Int. J. Syst. Evol. Microbiol.">
        <title>The Global Catalogue of Microorganisms (GCM) 10K type strain sequencing project: providing services to taxonomists for standard genome sequencing and annotation.</title>
        <authorList>
            <consortium name="The Broad Institute Genomics Platform"/>
            <consortium name="The Broad Institute Genome Sequencing Center for Infectious Disease"/>
            <person name="Wu L."/>
            <person name="Ma J."/>
        </authorList>
    </citation>
    <scope>NUCLEOTIDE SEQUENCE [LARGE SCALE GENOMIC DNA]</scope>
    <source>
        <strain evidence="3">JCM 16702</strain>
    </source>
</reference>
<dbReference type="EMBL" id="BAAAZG010000054">
    <property type="protein sequence ID" value="GAA4096029.1"/>
    <property type="molecule type" value="Genomic_DNA"/>
</dbReference>
<dbReference type="InterPro" id="IPR011009">
    <property type="entry name" value="Kinase-like_dom_sf"/>
</dbReference>
<dbReference type="InterPro" id="IPR051678">
    <property type="entry name" value="AGP_Transferase"/>
</dbReference>
<dbReference type="Gene3D" id="3.30.200.20">
    <property type="entry name" value="Phosphorylase Kinase, domain 1"/>
    <property type="match status" value="1"/>
</dbReference>